<evidence type="ECO:0000313" key="1">
    <source>
        <dbReference type="EMBL" id="CUN68446.1"/>
    </source>
</evidence>
<proteinExistence type="predicted"/>
<sequence>MTKNEFEEILNKCCTQLTDEARTTVFKSSAQFENRVREVLADITENDETFQIDFNPHPQAFPDIAMGEYGVEVKFTLNDTWRSIANSVLETQRIDEVKHIYVVFGKMGGVPEVRWGEYEQSVIHVRTSHVPRFEIELPSEKAELKESLFKQMGIRYDDFRKLDMQDKMKYIRAYARKIHPDGRLWWVEDKEDSDEHTTPVQARLYTNLTTEEKTRLRAEAALLCPSIVKSGRSRNKYDDMVLYLLTYHGVLCHQARDLFSAGSVANPKNDDEGGIYIERALKLIESEMKAAALRMDDALFVEYWGESVPPEKRISRWLEKADELATEWVPSKSLFLE</sequence>
<dbReference type="AlphaFoldDB" id="A0A173YYV5"/>
<dbReference type="EMBL" id="CYZT01000009">
    <property type="protein sequence ID" value="CUN68446.1"/>
    <property type="molecule type" value="Genomic_DNA"/>
</dbReference>
<evidence type="ECO:0008006" key="3">
    <source>
        <dbReference type="Google" id="ProtNLM"/>
    </source>
</evidence>
<organism evidence="1 2">
    <name type="scientific">Flavonifractor plautii</name>
    <name type="common">Fusobacterium plautii</name>
    <dbReference type="NCBI Taxonomy" id="292800"/>
    <lineage>
        <taxon>Bacteria</taxon>
        <taxon>Bacillati</taxon>
        <taxon>Bacillota</taxon>
        <taxon>Clostridia</taxon>
        <taxon>Eubacteriales</taxon>
        <taxon>Oscillospiraceae</taxon>
        <taxon>Flavonifractor</taxon>
    </lineage>
</organism>
<protein>
    <recommendedName>
        <fullName evidence="3">Restriction endonuclease</fullName>
    </recommendedName>
</protein>
<accession>A0A173YYV5</accession>
<dbReference type="Proteomes" id="UP000095746">
    <property type="component" value="Unassembled WGS sequence"/>
</dbReference>
<evidence type="ECO:0000313" key="2">
    <source>
        <dbReference type="Proteomes" id="UP000095746"/>
    </source>
</evidence>
<gene>
    <name evidence="1" type="ORF">ERS852411_00316</name>
</gene>
<reference evidence="1 2" key="1">
    <citation type="submission" date="2015-09" db="EMBL/GenBank/DDBJ databases">
        <authorList>
            <consortium name="Pathogen Informatics"/>
        </authorList>
    </citation>
    <scope>NUCLEOTIDE SEQUENCE [LARGE SCALE GENOMIC DNA]</scope>
    <source>
        <strain evidence="1 2">2789STDY5608854</strain>
    </source>
</reference>
<name>A0A173YYV5_FLAPL</name>